<protein>
    <recommendedName>
        <fullName evidence="4">Sigma-70 family RNA polymerase sigma factor</fullName>
    </recommendedName>
</protein>
<evidence type="ECO:0000313" key="2">
    <source>
        <dbReference type="EMBL" id="GAA4127742.1"/>
    </source>
</evidence>
<dbReference type="Proteomes" id="UP001501495">
    <property type="component" value="Unassembled WGS sequence"/>
</dbReference>
<organism evidence="2 3">
    <name type="scientific">Nocardioides fonticola</name>
    <dbReference type="NCBI Taxonomy" id="450363"/>
    <lineage>
        <taxon>Bacteria</taxon>
        <taxon>Bacillati</taxon>
        <taxon>Actinomycetota</taxon>
        <taxon>Actinomycetes</taxon>
        <taxon>Propionibacteriales</taxon>
        <taxon>Nocardioidaceae</taxon>
        <taxon>Nocardioides</taxon>
    </lineage>
</organism>
<dbReference type="RefSeq" id="WP_344735124.1">
    <property type="nucleotide sequence ID" value="NZ_BAAAZH010000031.1"/>
</dbReference>
<evidence type="ECO:0000313" key="3">
    <source>
        <dbReference type="Proteomes" id="UP001501495"/>
    </source>
</evidence>
<gene>
    <name evidence="2" type="ORF">GCM10022215_38540</name>
</gene>
<comment type="caution">
    <text evidence="2">The sequence shown here is derived from an EMBL/GenBank/DDBJ whole genome shotgun (WGS) entry which is preliminary data.</text>
</comment>
<feature type="compositionally biased region" description="Low complexity" evidence="1">
    <location>
        <begin position="10"/>
        <end position="23"/>
    </location>
</feature>
<keyword evidence="3" id="KW-1185">Reference proteome</keyword>
<sequence length="301" mass="32836">MSASTLAIQTTPPTTAPTAPATPAARVERERRRGQGALATALAASLDRSGKWEQWRQIEPRLAGFADLQEAVARWRRRDDECYEMLAGLVALGSRRGGDDDDAALAVLVVLADGVNRVAGQLSDLLCEVGDVHAMVWEEVKAAEPQLGNRAGRYLLDRARQRLCRPAAGLLTRVETTSLDAWLAGEAGGEGAGTGLERSVEDRDLTVAIPDVEDAVEDLVDLLVWAREVGVIAPGEIDLLVELMAAEHELLARGETKRTREEAQRIVGERHGVTMRQIRRRRDQTTARLREAAPQYLEAIA</sequence>
<name>A0ABP7XY68_9ACTN</name>
<accession>A0ABP7XY68</accession>
<feature type="region of interest" description="Disordered" evidence="1">
    <location>
        <begin position="1"/>
        <end position="23"/>
    </location>
</feature>
<proteinExistence type="predicted"/>
<reference evidence="3" key="1">
    <citation type="journal article" date="2019" name="Int. J. Syst. Evol. Microbiol.">
        <title>The Global Catalogue of Microorganisms (GCM) 10K type strain sequencing project: providing services to taxonomists for standard genome sequencing and annotation.</title>
        <authorList>
            <consortium name="The Broad Institute Genomics Platform"/>
            <consortium name="The Broad Institute Genome Sequencing Center for Infectious Disease"/>
            <person name="Wu L."/>
            <person name="Ma J."/>
        </authorList>
    </citation>
    <scope>NUCLEOTIDE SEQUENCE [LARGE SCALE GENOMIC DNA]</scope>
    <source>
        <strain evidence="3">JCM 16703</strain>
    </source>
</reference>
<evidence type="ECO:0000256" key="1">
    <source>
        <dbReference type="SAM" id="MobiDB-lite"/>
    </source>
</evidence>
<dbReference type="EMBL" id="BAAAZH010000031">
    <property type="protein sequence ID" value="GAA4127742.1"/>
    <property type="molecule type" value="Genomic_DNA"/>
</dbReference>
<evidence type="ECO:0008006" key="4">
    <source>
        <dbReference type="Google" id="ProtNLM"/>
    </source>
</evidence>